<protein>
    <submittedName>
        <fullName evidence="1">Uncharacterized protein</fullName>
    </submittedName>
</protein>
<evidence type="ECO:0000313" key="1">
    <source>
        <dbReference type="EMBL" id="CAB0002264.1"/>
    </source>
</evidence>
<name>A0A6H5GFF6_9HEMI</name>
<reference evidence="1 2" key="1">
    <citation type="submission" date="2020-02" db="EMBL/GenBank/DDBJ databases">
        <authorList>
            <person name="Ferguson B K."/>
        </authorList>
    </citation>
    <scope>NUCLEOTIDE SEQUENCE [LARGE SCALE GENOMIC DNA]</scope>
</reference>
<keyword evidence="2" id="KW-1185">Reference proteome</keyword>
<dbReference type="Proteomes" id="UP000479000">
    <property type="component" value="Unassembled WGS sequence"/>
</dbReference>
<gene>
    <name evidence="1" type="ORF">NTEN_LOCUS8051</name>
</gene>
<evidence type="ECO:0000313" key="2">
    <source>
        <dbReference type="Proteomes" id="UP000479000"/>
    </source>
</evidence>
<sequence length="87" mass="10080">MPQGVSTVLARCPDEWLMTISEKKSDSYELRSEFFYGTMRPLVPHYDHLATACFDQTDVNIDFQQDHEHAKLWSAARHTTVIKKPIV</sequence>
<proteinExistence type="predicted"/>
<organism evidence="1 2">
    <name type="scientific">Nesidiocoris tenuis</name>
    <dbReference type="NCBI Taxonomy" id="355587"/>
    <lineage>
        <taxon>Eukaryota</taxon>
        <taxon>Metazoa</taxon>
        <taxon>Ecdysozoa</taxon>
        <taxon>Arthropoda</taxon>
        <taxon>Hexapoda</taxon>
        <taxon>Insecta</taxon>
        <taxon>Pterygota</taxon>
        <taxon>Neoptera</taxon>
        <taxon>Paraneoptera</taxon>
        <taxon>Hemiptera</taxon>
        <taxon>Heteroptera</taxon>
        <taxon>Panheteroptera</taxon>
        <taxon>Cimicomorpha</taxon>
        <taxon>Miridae</taxon>
        <taxon>Dicyphina</taxon>
        <taxon>Nesidiocoris</taxon>
    </lineage>
</organism>
<dbReference type="AlphaFoldDB" id="A0A6H5GFF6"/>
<accession>A0A6H5GFF6</accession>
<dbReference type="EMBL" id="CADCXU010011984">
    <property type="protein sequence ID" value="CAB0002264.1"/>
    <property type="molecule type" value="Genomic_DNA"/>
</dbReference>